<dbReference type="GeneID" id="25742686"/>
<dbReference type="AlphaFoldDB" id="A0A0D2MUY8"/>
<feature type="region of interest" description="Disordered" evidence="1">
    <location>
        <begin position="299"/>
        <end position="340"/>
    </location>
</feature>
<feature type="compositionally biased region" description="Low complexity" evidence="1">
    <location>
        <begin position="11"/>
        <end position="35"/>
    </location>
</feature>
<feature type="compositionally biased region" description="Gly residues" evidence="1">
    <location>
        <begin position="325"/>
        <end position="339"/>
    </location>
</feature>
<sequence length="483" mass="49453">MLDAGEAVTGQPQPQEQQQQQQQKQQKAPSERQQQISKLMSTYRGDIKKLQKQVSRKQNAWHQQADALPRLTAVPGSHLPPPARPLPVRKRVDWRPAEREALRRWFLAYGVGRWKEIHSALIESVRSLGHGVGDVEDACWEVLADIWGALSEEGAADESALIEQLLSLRDTPAPGPTPGAPLEPMGDAAARSAAKRLRLLAELSHLMGHLLACGGEAVAGRLRAVLEAAPPKLCPPPAPWWGVDADLALLVGVWRHGYGAYGAIRADPELAHAFQAAGDPVGGVWGDLDAVAWPDPRRLSIDHHTPAPTPAPLSSPAPPAALPPGGAGAGGGDSVGGSGWPAPDALGRRLRWLMDVLSDAVAAAGGAEGIALTPLPPPRAPGPKPGADGAASDAGGGGANAAAMAAQGSFGYKEDDFVWAWGNEMDQELDGLFGDEAGAADGAGGGRGAEGKGKVKGAGPGAAGGGAGGAAGGGEQAGPCPGP</sequence>
<dbReference type="EMBL" id="KK102290">
    <property type="protein sequence ID" value="KIY98150.1"/>
    <property type="molecule type" value="Genomic_DNA"/>
</dbReference>
<dbReference type="Proteomes" id="UP000054498">
    <property type="component" value="Unassembled WGS sequence"/>
</dbReference>
<dbReference type="Gene3D" id="1.10.10.60">
    <property type="entry name" value="Homeodomain-like"/>
    <property type="match status" value="1"/>
</dbReference>
<feature type="region of interest" description="Disordered" evidence="1">
    <location>
        <begin position="372"/>
        <end position="401"/>
    </location>
</feature>
<feature type="region of interest" description="Disordered" evidence="1">
    <location>
        <begin position="434"/>
        <end position="483"/>
    </location>
</feature>
<feature type="region of interest" description="Disordered" evidence="1">
    <location>
        <begin position="1"/>
        <end position="42"/>
    </location>
</feature>
<reference evidence="2 3" key="1">
    <citation type="journal article" date="2013" name="BMC Genomics">
        <title>Reconstruction of the lipid metabolism for the microalga Monoraphidium neglectum from its genome sequence reveals characteristics suitable for biofuel production.</title>
        <authorList>
            <person name="Bogen C."/>
            <person name="Al-Dilaimi A."/>
            <person name="Albersmeier A."/>
            <person name="Wichmann J."/>
            <person name="Grundmann M."/>
            <person name="Rupp O."/>
            <person name="Lauersen K.J."/>
            <person name="Blifernez-Klassen O."/>
            <person name="Kalinowski J."/>
            <person name="Goesmann A."/>
            <person name="Mussgnug J.H."/>
            <person name="Kruse O."/>
        </authorList>
    </citation>
    <scope>NUCLEOTIDE SEQUENCE [LARGE SCALE GENOMIC DNA]</scope>
    <source>
        <strain evidence="2 3">SAG 48.87</strain>
    </source>
</reference>
<dbReference type="STRING" id="145388.A0A0D2MUY8"/>
<name>A0A0D2MUY8_9CHLO</name>
<proteinExistence type="predicted"/>
<feature type="compositionally biased region" description="Gly residues" evidence="1">
    <location>
        <begin position="456"/>
        <end position="476"/>
    </location>
</feature>
<evidence type="ECO:0000313" key="3">
    <source>
        <dbReference type="Proteomes" id="UP000054498"/>
    </source>
</evidence>
<feature type="compositionally biased region" description="Pro residues" evidence="1">
    <location>
        <begin position="307"/>
        <end position="322"/>
    </location>
</feature>
<feature type="compositionally biased region" description="Pro residues" evidence="1">
    <location>
        <begin position="374"/>
        <end position="384"/>
    </location>
</feature>
<evidence type="ECO:0000256" key="1">
    <source>
        <dbReference type="SAM" id="MobiDB-lite"/>
    </source>
</evidence>
<organism evidence="2 3">
    <name type="scientific">Monoraphidium neglectum</name>
    <dbReference type="NCBI Taxonomy" id="145388"/>
    <lineage>
        <taxon>Eukaryota</taxon>
        <taxon>Viridiplantae</taxon>
        <taxon>Chlorophyta</taxon>
        <taxon>core chlorophytes</taxon>
        <taxon>Chlorophyceae</taxon>
        <taxon>CS clade</taxon>
        <taxon>Sphaeropleales</taxon>
        <taxon>Selenastraceae</taxon>
        <taxon>Monoraphidium</taxon>
    </lineage>
</organism>
<dbReference type="KEGG" id="mng:MNEG_9811"/>
<protein>
    <submittedName>
        <fullName evidence="2">Uncharacterized protein</fullName>
    </submittedName>
</protein>
<keyword evidence="3" id="KW-1185">Reference proteome</keyword>
<dbReference type="OrthoDB" id="285793at2759"/>
<evidence type="ECO:0000313" key="2">
    <source>
        <dbReference type="EMBL" id="KIY98150.1"/>
    </source>
</evidence>
<gene>
    <name evidence="2" type="ORF">MNEG_9811</name>
</gene>
<dbReference type="RefSeq" id="XP_013897170.1">
    <property type="nucleotide sequence ID" value="XM_014041716.1"/>
</dbReference>
<accession>A0A0D2MUY8</accession>